<organism evidence="4 5">
    <name type="scientific">Pectobacterium actinidiae</name>
    <dbReference type="NCBI Taxonomy" id="1507808"/>
    <lineage>
        <taxon>Bacteria</taxon>
        <taxon>Pseudomonadati</taxon>
        <taxon>Pseudomonadota</taxon>
        <taxon>Gammaproteobacteria</taxon>
        <taxon>Enterobacterales</taxon>
        <taxon>Pectobacteriaceae</taxon>
        <taxon>Pectobacterium</taxon>
    </lineage>
</organism>
<comment type="caution">
    <text evidence="4">The sequence shown here is derived from an EMBL/GenBank/DDBJ whole genome shotgun (WGS) entry which is preliminary data.</text>
</comment>
<dbReference type="RefSeq" id="WP_039356938.1">
    <property type="nucleotide sequence ID" value="NZ_JRMH01000001.1"/>
</dbReference>
<gene>
    <name evidence="4" type="ORF">BSK71_04900</name>
</gene>
<keyword evidence="1" id="KW-0285">Flavoprotein</keyword>
<accession>A0A1V2R808</accession>
<sequence>MNENFHKIFEPFVFPNGITLRNRMVMAPMTTWAGNTDGSISDEEITYYRRRVNGVGLVITGCTHVQENGIGFTNEFASYDDRFIPSLKRLADAGKGGGSHMILQLFHAGNKAIPELIPNGDVVSASAVNTEAGPFGVPALTPRQLTHDEIKEAIRAFGDATRRAIEAGFDGVELHGAHSFLIQNFFSPKFNRRTDEWGGSLENRLRFPLAVVQEVKRVIKTYATGPFILGYRLSPEEPDREGLRIDDTYVLIDELINHGIGYIHVSLTNILETLPIDSAEDKTIAMLLLERINGRAPVIAAGQIKTPNQAAEALELGLPLVAIGKTLVVNPDWIELAEKGHSEEIDIALDQSKIAYSDIPSKLWDVIDATPGWFDIKNAK</sequence>
<protein>
    <submittedName>
        <fullName evidence="4">NADH:flavin oxidoreductase</fullName>
    </submittedName>
</protein>
<evidence type="ECO:0000256" key="2">
    <source>
        <dbReference type="ARBA" id="ARBA00023002"/>
    </source>
</evidence>
<dbReference type="PANTHER" id="PTHR43656:SF2">
    <property type="entry name" value="BINDING OXIDOREDUCTASE, PUTATIVE (AFU_ORTHOLOGUE AFUA_2G08260)-RELATED"/>
    <property type="match status" value="1"/>
</dbReference>
<evidence type="ECO:0000256" key="1">
    <source>
        <dbReference type="ARBA" id="ARBA00022630"/>
    </source>
</evidence>
<dbReference type="AlphaFoldDB" id="A0A1V2R808"/>
<dbReference type="PANTHER" id="PTHR43656">
    <property type="entry name" value="BINDING OXIDOREDUCTASE, PUTATIVE (AFU_ORTHOLOGUE AFUA_2G08260)-RELATED"/>
    <property type="match status" value="1"/>
</dbReference>
<dbReference type="GO" id="GO:0010181">
    <property type="term" value="F:FMN binding"/>
    <property type="evidence" value="ECO:0007669"/>
    <property type="project" value="InterPro"/>
</dbReference>
<dbReference type="Proteomes" id="UP000189286">
    <property type="component" value="Unassembled WGS sequence"/>
</dbReference>
<dbReference type="InterPro" id="IPR001155">
    <property type="entry name" value="OxRdtase_FMN_N"/>
</dbReference>
<evidence type="ECO:0000313" key="5">
    <source>
        <dbReference type="Proteomes" id="UP000189286"/>
    </source>
</evidence>
<dbReference type="Pfam" id="PF00724">
    <property type="entry name" value="Oxidored_FMN"/>
    <property type="match status" value="1"/>
</dbReference>
<dbReference type="EMBL" id="MPUJ01000002">
    <property type="protein sequence ID" value="ONK08570.1"/>
    <property type="molecule type" value="Genomic_DNA"/>
</dbReference>
<evidence type="ECO:0000259" key="3">
    <source>
        <dbReference type="Pfam" id="PF00724"/>
    </source>
</evidence>
<keyword evidence="2" id="KW-0560">Oxidoreductase</keyword>
<reference evidence="5" key="1">
    <citation type="submission" date="2016-11" db="EMBL/GenBank/DDBJ databases">
        <authorList>
            <person name="Panda P."/>
            <person name="Visnovsky S."/>
            <person name="Pitman A."/>
        </authorList>
    </citation>
    <scope>NUCLEOTIDE SEQUENCE [LARGE SCALE GENOMIC DNA]</scope>
    <source>
        <strain evidence="5">ICMP 9972</strain>
    </source>
</reference>
<dbReference type="InterPro" id="IPR013785">
    <property type="entry name" value="Aldolase_TIM"/>
</dbReference>
<dbReference type="InterPro" id="IPR051799">
    <property type="entry name" value="NADH_flavin_oxidoreductase"/>
</dbReference>
<dbReference type="CDD" id="cd04735">
    <property type="entry name" value="OYE_like_4_FMN"/>
    <property type="match status" value="1"/>
</dbReference>
<feature type="domain" description="NADH:flavin oxidoreductase/NADH oxidase N-terminal" evidence="3">
    <location>
        <begin position="7"/>
        <end position="342"/>
    </location>
</feature>
<proteinExistence type="predicted"/>
<dbReference type="Gene3D" id="3.20.20.70">
    <property type="entry name" value="Aldolase class I"/>
    <property type="match status" value="1"/>
</dbReference>
<evidence type="ECO:0000313" key="4">
    <source>
        <dbReference type="EMBL" id="ONK08570.1"/>
    </source>
</evidence>
<dbReference type="SUPFAM" id="SSF51395">
    <property type="entry name" value="FMN-linked oxidoreductases"/>
    <property type="match status" value="1"/>
</dbReference>
<dbReference type="OrthoDB" id="8523426at2"/>
<dbReference type="GO" id="GO:0016491">
    <property type="term" value="F:oxidoreductase activity"/>
    <property type="evidence" value="ECO:0007669"/>
    <property type="project" value="UniProtKB-KW"/>
</dbReference>
<name>A0A1V2R808_9GAMM</name>